<accession>A0A6A7AI46</accession>
<proteinExistence type="predicted"/>
<name>A0A6A7AI46_9PLEO</name>
<evidence type="ECO:0000313" key="1">
    <source>
        <dbReference type="EMBL" id="KAF2832357.1"/>
    </source>
</evidence>
<dbReference type="AlphaFoldDB" id="A0A6A7AI46"/>
<reference evidence="1" key="1">
    <citation type="journal article" date="2020" name="Stud. Mycol.">
        <title>101 Dothideomycetes genomes: a test case for predicting lifestyles and emergence of pathogens.</title>
        <authorList>
            <person name="Haridas S."/>
            <person name="Albert R."/>
            <person name="Binder M."/>
            <person name="Bloem J."/>
            <person name="Labutti K."/>
            <person name="Salamov A."/>
            <person name="Andreopoulos B."/>
            <person name="Baker S."/>
            <person name="Barry K."/>
            <person name="Bills G."/>
            <person name="Bluhm B."/>
            <person name="Cannon C."/>
            <person name="Castanera R."/>
            <person name="Culley D."/>
            <person name="Daum C."/>
            <person name="Ezra D."/>
            <person name="Gonzalez J."/>
            <person name="Henrissat B."/>
            <person name="Kuo A."/>
            <person name="Liang C."/>
            <person name="Lipzen A."/>
            <person name="Lutzoni F."/>
            <person name="Magnuson J."/>
            <person name="Mondo S."/>
            <person name="Nolan M."/>
            <person name="Ohm R."/>
            <person name="Pangilinan J."/>
            <person name="Park H.-J."/>
            <person name="Ramirez L."/>
            <person name="Alfaro M."/>
            <person name="Sun H."/>
            <person name="Tritt A."/>
            <person name="Yoshinaga Y."/>
            <person name="Zwiers L.-H."/>
            <person name="Turgeon B."/>
            <person name="Goodwin S."/>
            <person name="Spatafora J."/>
            <person name="Crous P."/>
            <person name="Grigoriev I."/>
        </authorList>
    </citation>
    <scope>NUCLEOTIDE SEQUENCE</scope>
    <source>
        <strain evidence="1">CBS 113818</strain>
    </source>
</reference>
<dbReference type="EMBL" id="MU006217">
    <property type="protein sequence ID" value="KAF2832357.1"/>
    <property type="molecule type" value="Genomic_DNA"/>
</dbReference>
<gene>
    <name evidence="1" type="ORF">CC86DRAFT_366176</name>
</gene>
<evidence type="ECO:0000313" key="2">
    <source>
        <dbReference type="Proteomes" id="UP000799424"/>
    </source>
</evidence>
<keyword evidence="2" id="KW-1185">Reference proteome</keyword>
<protein>
    <submittedName>
        <fullName evidence="1">Uncharacterized protein</fullName>
    </submittedName>
</protein>
<sequence>MYLPPVLTQHQVETITTTIPAQIPRALGIGNTQVLDVYFLDGVEMQHVRVSGGGTTTGPASLDASILSGPMGVTAWQDVFARLYYPVDDGQKIMEAAAYEDGHWELSAMEGASYN</sequence>
<organism evidence="1 2">
    <name type="scientific">Ophiobolus disseminans</name>
    <dbReference type="NCBI Taxonomy" id="1469910"/>
    <lineage>
        <taxon>Eukaryota</taxon>
        <taxon>Fungi</taxon>
        <taxon>Dikarya</taxon>
        <taxon>Ascomycota</taxon>
        <taxon>Pezizomycotina</taxon>
        <taxon>Dothideomycetes</taxon>
        <taxon>Pleosporomycetidae</taxon>
        <taxon>Pleosporales</taxon>
        <taxon>Pleosporineae</taxon>
        <taxon>Phaeosphaeriaceae</taxon>
        <taxon>Ophiobolus</taxon>
    </lineage>
</organism>
<dbReference type="Proteomes" id="UP000799424">
    <property type="component" value="Unassembled WGS sequence"/>
</dbReference>